<dbReference type="EMBL" id="CP017766">
    <property type="protein sequence ID" value="AUB56845.1"/>
    <property type="molecule type" value="Genomic_DNA"/>
</dbReference>
<proteinExistence type="predicted"/>
<evidence type="ECO:0000313" key="5">
    <source>
        <dbReference type="Proteomes" id="UP000591058"/>
    </source>
</evidence>
<evidence type="ECO:0000259" key="1">
    <source>
        <dbReference type="Pfam" id="PF10120"/>
    </source>
</evidence>
<evidence type="ECO:0000313" key="4">
    <source>
        <dbReference type="Proteomes" id="UP000232806"/>
    </source>
</evidence>
<evidence type="ECO:0000313" key="3">
    <source>
        <dbReference type="EMBL" id="NMO09578.1"/>
    </source>
</evidence>
<dbReference type="SUPFAM" id="SSF53639">
    <property type="entry name" value="AraD/HMP-PK domain-like"/>
    <property type="match status" value="1"/>
</dbReference>
<dbReference type="PANTHER" id="PTHR40730">
    <property type="entry name" value="TRANSCRIPTIONAL REGULATOR PROTEIN-LIKE PROTEIN"/>
    <property type="match status" value="1"/>
</dbReference>
<dbReference type="Gene3D" id="3.40.225.10">
    <property type="entry name" value="Class II aldolase/adducin N-terminal domain"/>
    <property type="match status" value="1"/>
</dbReference>
<feature type="domain" description="Thiamine-phosphate synthase ThiN" evidence="1">
    <location>
        <begin position="6"/>
        <end position="172"/>
    </location>
</feature>
<dbReference type="InterPro" id="IPR036409">
    <property type="entry name" value="Aldolase_II/adducin_N_sf"/>
</dbReference>
<dbReference type="PANTHER" id="PTHR40730:SF5">
    <property type="entry name" value="HTH CRO_C1-TYPE DOMAIN-CONTAINING PROTEIN"/>
    <property type="match status" value="1"/>
</dbReference>
<dbReference type="RefSeq" id="WP_100906785.1">
    <property type="nucleotide sequence ID" value="NZ_CP017766.1"/>
</dbReference>
<dbReference type="GeneID" id="35124227"/>
<evidence type="ECO:0000313" key="2">
    <source>
        <dbReference type="EMBL" id="AUB56845.1"/>
    </source>
</evidence>
<dbReference type="OrthoDB" id="26806at2157"/>
<sequence length="188" mass="20590">MIIEKLKRAVQILEDSPEFAHLIPEVRSNIVMARENAQGTEDVAGIPGRITAVKGSPLAVSKPDFGASSHMARLVLSVMKHEPGKRSALNIKYHPDLIETCQKLGLRVSSYDRNQEPSEVEEKEGSSISWGVEVAVENLGEVPDVIFHKGAWGKEPMIVLVGAQPEELADMAVCLAKLFLASESKMYK</sequence>
<dbReference type="AlphaFoldDB" id="A0A2H4VFG6"/>
<dbReference type="InterPro" id="IPR019293">
    <property type="entry name" value="ThiN"/>
</dbReference>
<accession>A0A2H4VFG6</accession>
<dbReference type="Pfam" id="PF10120">
    <property type="entry name" value="ThiN"/>
    <property type="match status" value="1"/>
</dbReference>
<reference evidence="3 5" key="2">
    <citation type="submission" date="2020-04" db="EMBL/GenBank/DDBJ databases">
        <title>Draft genome of Methanobacterium subterraneum isolated from animal feces.</title>
        <authorList>
            <person name="Ouboter H.T."/>
            <person name="Berger S."/>
            <person name="Gungor E."/>
            <person name="Jetten M.S.M."/>
            <person name="Welte C.U."/>
        </authorList>
    </citation>
    <scope>NUCLEOTIDE SEQUENCE [LARGE SCALE GENOMIC DNA]</scope>
    <source>
        <strain evidence="3">HO_2020</strain>
    </source>
</reference>
<dbReference type="Proteomes" id="UP000232806">
    <property type="component" value="Chromosome"/>
</dbReference>
<reference evidence="2 4" key="1">
    <citation type="submission" date="2016-10" db="EMBL/GenBank/DDBJ databases">
        <title>Comparative genomics between deep and shallow subseafloor isolates.</title>
        <authorList>
            <person name="Ishii S."/>
            <person name="Miller J.R."/>
            <person name="Sutton G."/>
            <person name="Suzuki S."/>
            <person name="Methe B."/>
            <person name="Inagaki F."/>
            <person name="Imachi H."/>
        </authorList>
    </citation>
    <scope>NUCLEOTIDE SEQUENCE [LARGE SCALE GENOMIC DNA]</scope>
    <source>
        <strain evidence="2 4">MO-MB1</strain>
    </source>
</reference>
<organism evidence="2 4">
    <name type="scientific">Methanobacterium subterraneum</name>
    <dbReference type="NCBI Taxonomy" id="59277"/>
    <lineage>
        <taxon>Archaea</taxon>
        <taxon>Methanobacteriati</taxon>
        <taxon>Methanobacteriota</taxon>
        <taxon>Methanomada group</taxon>
        <taxon>Methanobacteria</taxon>
        <taxon>Methanobacteriales</taxon>
        <taxon>Methanobacteriaceae</taxon>
        <taxon>Methanobacterium</taxon>
    </lineage>
</organism>
<gene>
    <name evidence="2" type="ORF">BK007_11860</name>
    <name evidence="3" type="ORF">HG719_06995</name>
</gene>
<name>A0A2H4VFG6_9EURY</name>
<dbReference type="EMBL" id="JABBYL010000024">
    <property type="protein sequence ID" value="NMO09578.1"/>
    <property type="molecule type" value="Genomic_DNA"/>
</dbReference>
<dbReference type="Proteomes" id="UP000591058">
    <property type="component" value="Unassembled WGS sequence"/>
</dbReference>
<protein>
    <submittedName>
        <fullName evidence="2">Thiamine-phosphate synthase</fullName>
    </submittedName>
</protein>